<reference evidence="2 3" key="1">
    <citation type="journal article" date="2014" name="Genome Announc.">
        <title>Draft Genome Sequence of Lutibaculum baratangense Strain AMV1T, Isolated from a Mud Volcano in Andamans, India.</title>
        <authorList>
            <person name="Singh A."/>
            <person name="Sreenivas A."/>
            <person name="Sathyanarayana Reddy G."/>
            <person name="Pinnaka A.K."/>
            <person name="Shivaji S."/>
        </authorList>
    </citation>
    <scope>NUCLEOTIDE SEQUENCE [LARGE SCALE GENOMIC DNA]</scope>
    <source>
        <strain evidence="2 3">AMV1</strain>
    </source>
</reference>
<proteinExistence type="predicted"/>
<keyword evidence="3" id="KW-1185">Reference proteome</keyword>
<dbReference type="OrthoDB" id="9810922at2"/>
<name>V4RQQ9_9HYPH</name>
<dbReference type="STRING" id="631454.N177_1760"/>
<sequence length="84" mass="9493">MTDADLMDTVMTTFFSVAPDLEGEPVEPEETFRKQFEIDSMDFLNFIIGLSKTTGLEIPEKDYPSLQTPNGAVAYLRARWDKAV</sequence>
<dbReference type="Proteomes" id="UP000017819">
    <property type="component" value="Unassembled WGS sequence"/>
</dbReference>
<evidence type="ECO:0000313" key="2">
    <source>
        <dbReference type="EMBL" id="ESR25465.1"/>
    </source>
</evidence>
<dbReference type="InterPro" id="IPR036736">
    <property type="entry name" value="ACP-like_sf"/>
</dbReference>
<protein>
    <submittedName>
        <fullName evidence="2">Phosphopantetheine-binding protein</fullName>
    </submittedName>
</protein>
<dbReference type="SUPFAM" id="SSF47336">
    <property type="entry name" value="ACP-like"/>
    <property type="match status" value="1"/>
</dbReference>
<dbReference type="Gene3D" id="1.10.1200.10">
    <property type="entry name" value="ACP-like"/>
    <property type="match status" value="1"/>
</dbReference>
<dbReference type="eggNOG" id="COG0236">
    <property type="taxonomic scope" value="Bacteria"/>
</dbReference>
<evidence type="ECO:0000259" key="1">
    <source>
        <dbReference type="Pfam" id="PF00550"/>
    </source>
</evidence>
<feature type="domain" description="Carrier" evidence="1">
    <location>
        <begin position="21"/>
        <end position="76"/>
    </location>
</feature>
<accession>V4RQQ9</accession>
<evidence type="ECO:0000313" key="3">
    <source>
        <dbReference type="Proteomes" id="UP000017819"/>
    </source>
</evidence>
<dbReference type="RefSeq" id="WP_023431901.1">
    <property type="nucleotide sequence ID" value="NZ_AWXZ01000020.1"/>
</dbReference>
<organism evidence="2 3">
    <name type="scientific">Lutibaculum baratangense AMV1</name>
    <dbReference type="NCBI Taxonomy" id="631454"/>
    <lineage>
        <taxon>Bacteria</taxon>
        <taxon>Pseudomonadati</taxon>
        <taxon>Pseudomonadota</taxon>
        <taxon>Alphaproteobacteria</taxon>
        <taxon>Hyphomicrobiales</taxon>
        <taxon>Tepidamorphaceae</taxon>
        <taxon>Lutibaculum</taxon>
    </lineage>
</organism>
<comment type="caution">
    <text evidence="2">The sequence shown here is derived from an EMBL/GenBank/DDBJ whole genome shotgun (WGS) entry which is preliminary data.</text>
</comment>
<gene>
    <name evidence="2" type="ORF">N177_1760</name>
</gene>
<dbReference type="AlphaFoldDB" id="V4RQQ9"/>
<dbReference type="Pfam" id="PF00550">
    <property type="entry name" value="PP-binding"/>
    <property type="match status" value="1"/>
</dbReference>
<dbReference type="InterPro" id="IPR009081">
    <property type="entry name" value="PP-bd_ACP"/>
</dbReference>
<dbReference type="EMBL" id="AWXZ01000020">
    <property type="protein sequence ID" value="ESR25465.1"/>
    <property type="molecule type" value="Genomic_DNA"/>
</dbReference>